<dbReference type="Proteomes" id="UP000031036">
    <property type="component" value="Unassembled WGS sequence"/>
</dbReference>
<evidence type="ECO:0000313" key="1">
    <source>
        <dbReference type="EMBL" id="KHN75378.1"/>
    </source>
</evidence>
<evidence type="ECO:0000313" key="2">
    <source>
        <dbReference type="Proteomes" id="UP000031036"/>
    </source>
</evidence>
<sequence length="136" mass="15619">MVCSGGIAKKRHVYICSVEQWARLLGEHIQEMFNDATKQLHIVAYYIKVMSQPLGKHASAFQEEDAIWSGVYRERLVYVTDFGRLMMKTLSGRKCTRCIPLRKIADSALPNSLGNIFRPFNETQMVQKKNMSLVHI</sequence>
<comment type="caution">
    <text evidence="1">The sequence shown here is derived from an EMBL/GenBank/DDBJ whole genome shotgun (WGS) entry which is preliminary data.</text>
</comment>
<reference evidence="1 2" key="1">
    <citation type="submission" date="2014-11" db="EMBL/GenBank/DDBJ databases">
        <title>Genetic blueprint of the zoonotic pathogen Toxocara canis.</title>
        <authorList>
            <person name="Zhu X.-Q."/>
            <person name="Korhonen P.K."/>
            <person name="Cai H."/>
            <person name="Young N.D."/>
            <person name="Nejsum P."/>
            <person name="von Samson-Himmelstjerna G."/>
            <person name="Boag P.R."/>
            <person name="Tan P."/>
            <person name="Li Q."/>
            <person name="Min J."/>
            <person name="Yang Y."/>
            <person name="Wang X."/>
            <person name="Fang X."/>
            <person name="Hall R.S."/>
            <person name="Hofmann A."/>
            <person name="Sternberg P.W."/>
            <person name="Jex A.R."/>
            <person name="Gasser R.B."/>
        </authorList>
    </citation>
    <scope>NUCLEOTIDE SEQUENCE [LARGE SCALE GENOMIC DNA]</scope>
    <source>
        <strain evidence="1">PN_DK_2014</strain>
    </source>
</reference>
<dbReference type="AlphaFoldDB" id="A0A0B2V1E2"/>
<accession>A0A0B2V1E2</accession>
<organism evidence="1 2">
    <name type="scientific">Toxocara canis</name>
    <name type="common">Canine roundworm</name>
    <dbReference type="NCBI Taxonomy" id="6265"/>
    <lineage>
        <taxon>Eukaryota</taxon>
        <taxon>Metazoa</taxon>
        <taxon>Ecdysozoa</taxon>
        <taxon>Nematoda</taxon>
        <taxon>Chromadorea</taxon>
        <taxon>Rhabditida</taxon>
        <taxon>Spirurina</taxon>
        <taxon>Ascaridomorpha</taxon>
        <taxon>Ascaridoidea</taxon>
        <taxon>Toxocaridae</taxon>
        <taxon>Toxocara</taxon>
    </lineage>
</organism>
<dbReference type="EMBL" id="JPKZ01002721">
    <property type="protein sequence ID" value="KHN75378.1"/>
    <property type="molecule type" value="Genomic_DNA"/>
</dbReference>
<protein>
    <submittedName>
        <fullName evidence="1">Uncharacterized protein</fullName>
    </submittedName>
</protein>
<gene>
    <name evidence="1" type="ORF">Tcan_18234</name>
</gene>
<dbReference type="OrthoDB" id="10054666at2759"/>
<keyword evidence="2" id="KW-1185">Reference proteome</keyword>
<name>A0A0B2V1E2_TOXCA</name>
<proteinExistence type="predicted"/>